<gene>
    <name evidence="2" type="ORF">CQA69_02390</name>
</gene>
<reference evidence="2 3" key="1">
    <citation type="submission" date="2018-05" db="EMBL/GenBank/DDBJ databases">
        <title>Novel Campyloabacter and Helicobacter Species and Strains.</title>
        <authorList>
            <person name="Mannion A.J."/>
            <person name="Shen Z."/>
            <person name="Fox J.G."/>
        </authorList>
    </citation>
    <scope>NUCLEOTIDE SEQUENCE [LARGE SCALE GENOMIC DNA]</scope>
    <source>
        <strain evidence="3">MIT17-664</strain>
    </source>
</reference>
<dbReference type="Proteomes" id="UP000308838">
    <property type="component" value="Unassembled WGS sequence"/>
</dbReference>
<dbReference type="InterPro" id="IPR029044">
    <property type="entry name" value="Nucleotide-diphossugar_trans"/>
</dbReference>
<evidence type="ECO:0000313" key="3">
    <source>
        <dbReference type="Proteomes" id="UP000308838"/>
    </source>
</evidence>
<dbReference type="SUPFAM" id="SSF53448">
    <property type="entry name" value="Nucleotide-diphospho-sugar transferases"/>
    <property type="match status" value="1"/>
</dbReference>
<dbReference type="AlphaFoldDB" id="A0A4U7BMR0"/>
<dbReference type="Gene3D" id="3.90.550.10">
    <property type="entry name" value="Spore Coat Polysaccharide Biosynthesis Protein SpsA, Chain A"/>
    <property type="match status" value="1"/>
</dbReference>
<feature type="domain" description="Glycosyltransferase 2-like prokaryotic type" evidence="1">
    <location>
        <begin position="21"/>
        <end position="297"/>
    </location>
</feature>
<dbReference type="InterPro" id="IPR019290">
    <property type="entry name" value="GlycosylTrfase-like_prok"/>
</dbReference>
<dbReference type="OrthoDB" id="5313897at2"/>
<name>A0A4U7BMR0_9BACT</name>
<accession>A0A4U7BMR0</accession>
<comment type="caution">
    <text evidence="2">The sequence shown here is derived from an EMBL/GenBank/DDBJ whole genome shotgun (WGS) entry which is preliminary data.</text>
</comment>
<sequence>MFSIKIYLLFKLRLKNLAKLSIIIPFGTSKERPYIKERVIEKAQHYVSNESVEYIFVEGFSSIEHPELKILIENQGHRYIKDEIQQASKVFSTGQCRNLGVINAKSDVVMSLDVDCVISEKNLENILELISIKEIDKNPNAFLVLPCVFLNELGTEILQNRKLSLWDNIIKQDLLFDKKFIKFLTPASSTIVMNRFKFLELGGNDKEFIGHGYEDFDLMMRILKNCATFEALPNNLDFDYRNWNFNDFKGFRALFSIVGNEAAVYGIYLYHLWHIEPNQNGYFNNRDSNHKKFFKNLSKKNHFIESLQENSVKNKKNLALFQENSTSHRILNQISVFIGECIFKLEGDFFDYYENEPKLNKKAFLIFLKNNEISNIILFNPYDNELRLKNLSILQRAKFPI</sequence>
<protein>
    <recommendedName>
        <fullName evidence="1">Glycosyltransferase 2-like prokaryotic type domain-containing protein</fullName>
    </recommendedName>
</protein>
<proteinExistence type="predicted"/>
<keyword evidence="3" id="KW-1185">Reference proteome</keyword>
<dbReference type="Pfam" id="PF10111">
    <property type="entry name" value="Glyco_tranf_2_2"/>
    <property type="match status" value="1"/>
</dbReference>
<evidence type="ECO:0000313" key="2">
    <source>
        <dbReference type="EMBL" id="TKX31490.1"/>
    </source>
</evidence>
<dbReference type="EMBL" id="NXLZ01000003">
    <property type="protein sequence ID" value="TKX31490.1"/>
    <property type="molecule type" value="Genomic_DNA"/>
</dbReference>
<organism evidence="2 3">
    <name type="scientific">Campylobacter estrildidarum</name>
    <dbReference type="NCBI Taxonomy" id="2510189"/>
    <lineage>
        <taxon>Bacteria</taxon>
        <taxon>Pseudomonadati</taxon>
        <taxon>Campylobacterota</taxon>
        <taxon>Epsilonproteobacteria</taxon>
        <taxon>Campylobacterales</taxon>
        <taxon>Campylobacteraceae</taxon>
        <taxon>Campylobacter</taxon>
    </lineage>
</organism>
<evidence type="ECO:0000259" key="1">
    <source>
        <dbReference type="Pfam" id="PF10111"/>
    </source>
</evidence>